<feature type="transmembrane region" description="Helical" evidence="7">
    <location>
        <begin position="136"/>
        <end position="157"/>
    </location>
</feature>
<feature type="transmembrane region" description="Helical" evidence="7">
    <location>
        <begin position="48"/>
        <end position="65"/>
    </location>
</feature>
<feature type="transmembrane region" description="Helical" evidence="7">
    <location>
        <begin position="102"/>
        <end position="124"/>
    </location>
</feature>
<dbReference type="CDD" id="cd17502">
    <property type="entry name" value="MFS_Azr1_MDR_like"/>
    <property type="match status" value="1"/>
</dbReference>
<dbReference type="InterPro" id="IPR011701">
    <property type="entry name" value="MFS"/>
</dbReference>
<dbReference type="PANTHER" id="PTHR23501:SF170">
    <property type="entry name" value="MULTIDRUG RESISTANCE PROTEIN 3"/>
    <property type="match status" value="1"/>
</dbReference>
<proteinExistence type="predicted"/>
<dbReference type="PRINTS" id="PR01036">
    <property type="entry name" value="TCRTETB"/>
</dbReference>
<dbReference type="Proteomes" id="UP000570361">
    <property type="component" value="Unassembled WGS sequence"/>
</dbReference>
<feature type="domain" description="Major facilitator superfamily (MFS) profile" evidence="8">
    <location>
        <begin position="12"/>
        <end position="497"/>
    </location>
</feature>
<feature type="transmembrane region" description="Helical" evidence="7">
    <location>
        <begin position="472"/>
        <end position="494"/>
    </location>
</feature>
<organism evidence="9 10">
    <name type="scientific">Paenibacillus phyllosphaerae</name>
    <dbReference type="NCBI Taxonomy" id="274593"/>
    <lineage>
        <taxon>Bacteria</taxon>
        <taxon>Bacillati</taxon>
        <taxon>Bacillota</taxon>
        <taxon>Bacilli</taxon>
        <taxon>Bacillales</taxon>
        <taxon>Paenibacillaceae</taxon>
        <taxon>Paenibacillus</taxon>
    </lineage>
</organism>
<feature type="transmembrane region" description="Helical" evidence="7">
    <location>
        <begin position="196"/>
        <end position="215"/>
    </location>
</feature>
<feature type="transmembrane region" description="Helical" evidence="7">
    <location>
        <begin position="332"/>
        <end position="351"/>
    </location>
</feature>
<feature type="transmembrane region" description="Helical" evidence="7">
    <location>
        <begin position="399"/>
        <end position="416"/>
    </location>
</feature>
<dbReference type="InterPro" id="IPR036259">
    <property type="entry name" value="MFS_trans_sf"/>
</dbReference>
<accession>A0A7W5B312</accession>
<reference evidence="9 10" key="1">
    <citation type="submission" date="2020-08" db="EMBL/GenBank/DDBJ databases">
        <title>Genomic Encyclopedia of Type Strains, Phase III (KMG-III): the genomes of soil and plant-associated and newly described type strains.</title>
        <authorList>
            <person name="Whitman W."/>
        </authorList>
    </citation>
    <scope>NUCLEOTIDE SEQUENCE [LARGE SCALE GENOMIC DNA]</scope>
    <source>
        <strain evidence="9 10">CECT 5862</strain>
    </source>
</reference>
<evidence type="ECO:0000256" key="4">
    <source>
        <dbReference type="ARBA" id="ARBA00022692"/>
    </source>
</evidence>
<evidence type="ECO:0000313" key="9">
    <source>
        <dbReference type="EMBL" id="MBB3113244.1"/>
    </source>
</evidence>
<keyword evidence="2" id="KW-0813">Transport</keyword>
<dbReference type="EMBL" id="JACHXK010000017">
    <property type="protein sequence ID" value="MBB3113244.1"/>
    <property type="molecule type" value="Genomic_DNA"/>
</dbReference>
<keyword evidence="4 7" id="KW-0812">Transmembrane</keyword>
<dbReference type="AlphaFoldDB" id="A0A7W5B312"/>
<feature type="transmembrane region" description="Helical" evidence="7">
    <location>
        <begin position="268"/>
        <end position="291"/>
    </location>
</feature>
<evidence type="ECO:0000256" key="2">
    <source>
        <dbReference type="ARBA" id="ARBA00022448"/>
    </source>
</evidence>
<dbReference type="SUPFAM" id="SSF103473">
    <property type="entry name" value="MFS general substrate transporter"/>
    <property type="match status" value="1"/>
</dbReference>
<dbReference type="FunFam" id="1.20.1720.10:FF:000004">
    <property type="entry name" value="EmrB/QacA family drug resistance transporter"/>
    <property type="match status" value="1"/>
</dbReference>
<name>A0A7W5B312_9BACL</name>
<feature type="transmembrane region" description="Helical" evidence="7">
    <location>
        <begin position="357"/>
        <end position="378"/>
    </location>
</feature>
<keyword evidence="6 7" id="KW-0472">Membrane</keyword>
<dbReference type="GO" id="GO:0022857">
    <property type="term" value="F:transmembrane transporter activity"/>
    <property type="evidence" value="ECO:0007669"/>
    <property type="project" value="InterPro"/>
</dbReference>
<dbReference type="InterPro" id="IPR020846">
    <property type="entry name" value="MFS_dom"/>
</dbReference>
<sequence length="516" mass="55240">MEAKKNGSMGLVIAGLMLGLFMSALDQTIVSTAMTQIIAKLGGFDKFVWVYSAYMIAMVVCSPIFGKLSDMYGRKRFFLAGLFVFMAGSILCGTAQNMEQLIIYRAIQGIGGGAVTPIVFAIIFDLFPPEKRGKMMGLFGAVFGISNVFGPIMGGAITDSISWRWIFYINVPIAVLSFIFILKAYHESTNHKKQNIDWAGAITLAAAVLCLMFGLELGGSDGWAWSSWNTIGLFVASAVLTAIFVACERRAKDPIIAFKLFKDNVFTSSMMISLLYGAAMIGTATYIPIFIQGVFHKTATETSTVLTPMLIGVVLSSQVGGRIAGKLRYRTVMIFSALVLFIGLSLLGFVMDASTSRLYITLFMIVTGLGIGVSFSLLSISTLGSVPPQYKGSASSLITFFRTIGSALGVTVFGAMQKHVFQDGLNALPNVDPQLAEQIKGGQALLDPTIQTQMGLSQDVINVLLGNLADSILFLFQWSVILPAGALIFALLMGRAGLEARGDKQGAKPAPTAGGH</sequence>
<dbReference type="PANTHER" id="PTHR23501">
    <property type="entry name" value="MAJOR FACILITATOR SUPERFAMILY"/>
    <property type="match status" value="1"/>
</dbReference>
<keyword evidence="10" id="KW-1185">Reference proteome</keyword>
<protein>
    <submittedName>
        <fullName evidence="9">EmrB/QacA subfamily drug resistance transporter</fullName>
    </submittedName>
</protein>
<feature type="transmembrane region" description="Helical" evidence="7">
    <location>
        <begin position="227"/>
        <end position="247"/>
    </location>
</feature>
<evidence type="ECO:0000256" key="6">
    <source>
        <dbReference type="ARBA" id="ARBA00023136"/>
    </source>
</evidence>
<dbReference type="GO" id="GO:0005886">
    <property type="term" value="C:plasma membrane"/>
    <property type="evidence" value="ECO:0007669"/>
    <property type="project" value="UniProtKB-SubCell"/>
</dbReference>
<dbReference type="Gene3D" id="1.20.1250.20">
    <property type="entry name" value="MFS general substrate transporter like domains"/>
    <property type="match status" value="2"/>
</dbReference>
<dbReference type="Pfam" id="PF07690">
    <property type="entry name" value="MFS_1"/>
    <property type="match status" value="1"/>
</dbReference>
<evidence type="ECO:0000256" key="3">
    <source>
        <dbReference type="ARBA" id="ARBA00022475"/>
    </source>
</evidence>
<evidence type="ECO:0000313" key="10">
    <source>
        <dbReference type="Proteomes" id="UP000570361"/>
    </source>
</evidence>
<keyword evidence="5 7" id="KW-1133">Transmembrane helix</keyword>
<keyword evidence="3" id="KW-1003">Cell membrane</keyword>
<evidence type="ECO:0000256" key="1">
    <source>
        <dbReference type="ARBA" id="ARBA00004651"/>
    </source>
</evidence>
<evidence type="ECO:0000256" key="5">
    <source>
        <dbReference type="ARBA" id="ARBA00022989"/>
    </source>
</evidence>
<comment type="caution">
    <text evidence="9">The sequence shown here is derived from an EMBL/GenBank/DDBJ whole genome shotgun (WGS) entry which is preliminary data.</text>
</comment>
<comment type="subcellular location">
    <subcellularLocation>
        <location evidence="1">Cell membrane</location>
        <topology evidence="1">Multi-pass membrane protein</topology>
    </subcellularLocation>
</comment>
<evidence type="ECO:0000259" key="8">
    <source>
        <dbReference type="PROSITE" id="PS50850"/>
    </source>
</evidence>
<dbReference type="PROSITE" id="PS50850">
    <property type="entry name" value="MFS"/>
    <property type="match status" value="1"/>
</dbReference>
<dbReference type="NCBIfam" id="TIGR00711">
    <property type="entry name" value="efflux_EmrB"/>
    <property type="match status" value="1"/>
</dbReference>
<feature type="transmembrane region" description="Helical" evidence="7">
    <location>
        <begin position="77"/>
        <end position="96"/>
    </location>
</feature>
<evidence type="ECO:0000256" key="7">
    <source>
        <dbReference type="SAM" id="Phobius"/>
    </source>
</evidence>
<gene>
    <name evidence="9" type="ORF">FHS18_005347</name>
</gene>
<feature type="transmembrane region" description="Helical" evidence="7">
    <location>
        <begin position="303"/>
        <end position="320"/>
    </location>
</feature>
<feature type="transmembrane region" description="Helical" evidence="7">
    <location>
        <begin position="163"/>
        <end position="184"/>
    </location>
</feature>
<dbReference type="InterPro" id="IPR004638">
    <property type="entry name" value="EmrB-like"/>
</dbReference>